<evidence type="ECO:0000256" key="6">
    <source>
        <dbReference type="ARBA" id="ARBA00044273"/>
    </source>
</evidence>
<evidence type="ECO:0000313" key="9">
    <source>
        <dbReference type="EMBL" id="MBD8033393.1"/>
    </source>
</evidence>
<dbReference type="Proteomes" id="UP000600565">
    <property type="component" value="Unassembled WGS sequence"/>
</dbReference>
<evidence type="ECO:0000256" key="3">
    <source>
        <dbReference type="ARBA" id="ARBA00022692"/>
    </source>
</evidence>
<feature type="transmembrane region" description="Helical" evidence="7">
    <location>
        <begin position="339"/>
        <end position="359"/>
    </location>
</feature>
<keyword evidence="5 7" id="KW-0472">Membrane</keyword>
<feature type="transmembrane region" description="Helical" evidence="7">
    <location>
        <begin position="109"/>
        <end position="131"/>
    </location>
</feature>
<dbReference type="PRINTS" id="PR01036">
    <property type="entry name" value="TCRTETB"/>
</dbReference>
<feature type="transmembrane region" description="Helical" evidence="7">
    <location>
        <begin position="53"/>
        <end position="72"/>
    </location>
</feature>
<name>A0ABR8XN73_9BACL</name>
<evidence type="ECO:0000256" key="1">
    <source>
        <dbReference type="ARBA" id="ARBA00004651"/>
    </source>
</evidence>
<keyword evidence="2" id="KW-0813">Transport</keyword>
<comment type="subcellular location">
    <subcellularLocation>
        <location evidence="1">Cell membrane</location>
        <topology evidence="1">Multi-pass membrane protein</topology>
    </subcellularLocation>
</comment>
<organism evidence="9 10">
    <name type="scientific">Solibacillus merdavium</name>
    <dbReference type="NCBI Taxonomy" id="2762218"/>
    <lineage>
        <taxon>Bacteria</taxon>
        <taxon>Bacillati</taxon>
        <taxon>Bacillota</taxon>
        <taxon>Bacilli</taxon>
        <taxon>Bacillales</taxon>
        <taxon>Caryophanaceae</taxon>
        <taxon>Solibacillus</taxon>
    </lineage>
</organism>
<feature type="transmembrane region" description="Helical" evidence="7">
    <location>
        <begin position="272"/>
        <end position="294"/>
    </location>
</feature>
<evidence type="ECO:0000256" key="7">
    <source>
        <dbReference type="SAM" id="Phobius"/>
    </source>
</evidence>
<dbReference type="PANTHER" id="PTHR23501">
    <property type="entry name" value="MAJOR FACILITATOR SUPERFAMILY"/>
    <property type="match status" value="1"/>
</dbReference>
<feature type="transmembrane region" description="Helical" evidence="7">
    <location>
        <begin position="143"/>
        <end position="165"/>
    </location>
</feature>
<feature type="transmembrane region" description="Helical" evidence="7">
    <location>
        <begin position="398"/>
        <end position="423"/>
    </location>
</feature>
<dbReference type="PROSITE" id="PS00216">
    <property type="entry name" value="SUGAR_TRANSPORT_1"/>
    <property type="match status" value="1"/>
</dbReference>
<evidence type="ECO:0000259" key="8">
    <source>
        <dbReference type="PROSITE" id="PS50850"/>
    </source>
</evidence>
<evidence type="ECO:0000256" key="4">
    <source>
        <dbReference type="ARBA" id="ARBA00022989"/>
    </source>
</evidence>
<sequence>MLKTSKTVESLTYKQKVLLMVGIFMCIELGLMVSSQFSVALPKIIDDIGGIEFYSLVFTVNLTVSAIMTPIVGKMSDIYGRRQILIIGILIILISELITPFMVSNIYHLMIFRAIQGLGGALTAVVGLIVISDIFDLANRAKFLGFYGALNAITAIIAPTLGGIFVQYMSWHWVFYSIAPIGVIGLYLVVKYMPNIQRTENAKLDYKGMSILSTAILIFVAVTTFGGSRIPWLSVPMFVLALLFVTAIAFFIKSQKKAAHPVVPLRLFKYRVFVVCLLSVFAVMFAATGLIYLLPMFLQNLYGYTPTETGLFMTYRGLTSFIFAALSGFIVVKLKDFKLVAIVAMVIFASMIFTLTFFTTSASTLALTIICLIWGTSSGILISIFHTGIQMNLPDKDISVAMSVIQLAVAVSSLLATSFLGLFLRIPNLSQGLTYLLLACLGAVVLALGIFVVTLQKRNLKIEDEEPVAEPLV</sequence>
<dbReference type="InterPro" id="IPR020846">
    <property type="entry name" value="MFS_dom"/>
</dbReference>
<dbReference type="PROSITE" id="PS50850">
    <property type="entry name" value="MFS"/>
    <property type="match status" value="1"/>
</dbReference>
<feature type="transmembrane region" description="Helical" evidence="7">
    <location>
        <begin position="365"/>
        <end position="386"/>
    </location>
</feature>
<keyword evidence="4 7" id="KW-1133">Transmembrane helix</keyword>
<dbReference type="InterPro" id="IPR036259">
    <property type="entry name" value="MFS_trans_sf"/>
</dbReference>
<comment type="caution">
    <text evidence="9">The sequence shown here is derived from an EMBL/GenBank/DDBJ whole genome shotgun (WGS) entry which is preliminary data.</text>
</comment>
<feature type="transmembrane region" description="Helical" evidence="7">
    <location>
        <begin position="233"/>
        <end position="252"/>
    </location>
</feature>
<dbReference type="RefSeq" id="WP_191703949.1">
    <property type="nucleotide sequence ID" value="NZ_JACSPW010000008.1"/>
</dbReference>
<feature type="transmembrane region" description="Helical" evidence="7">
    <location>
        <begin position="211"/>
        <end position="227"/>
    </location>
</feature>
<dbReference type="Gene3D" id="1.20.1720.10">
    <property type="entry name" value="Multidrug resistance protein D"/>
    <property type="match status" value="1"/>
</dbReference>
<reference evidence="9 10" key="1">
    <citation type="submission" date="2020-08" db="EMBL/GenBank/DDBJ databases">
        <title>A Genomic Blueprint of the Chicken Gut Microbiome.</title>
        <authorList>
            <person name="Gilroy R."/>
            <person name="Ravi A."/>
            <person name="Getino M."/>
            <person name="Pursley I."/>
            <person name="Horton D.L."/>
            <person name="Alikhan N.-F."/>
            <person name="Baker D."/>
            <person name="Gharbi K."/>
            <person name="Hall N."/>
            <person name="Watson M."/>
            <person name="Adriaenssens E.M."/>
            <person name="Foster-Nyarko E."/>
            <person name="Jarju S."/>
            <person name="Secka A."/>
            <person name="Antonio M."/>
            <person name="Oren A."/>
            <person name="Chaudhuri R."/>
            <person name="La Ragione R.M."/>
            <person name="Hildebrand F."/>
            <person name="Pallen M.J."/>
        </authorList>
    </citation>
    <scope>NUCLEOTIDE SEQUENCE [LARGE SCALE GENOMIC DNA]</scope>
    <source>
        <strain evidence="9 10">Sa1YVA6</strain>
    </source>
</reference>
<dbReference type="InterPro" id="IPR005829">
    <property type="entry name" value="Sugar_transporter_CS"/>
</dbReference>
<protein>
    <recommendedName>
        <fullName evidence="6">MFS-type drug efflux transporter P55</fullName>
    </recommendedName>
</protein>
<evidence type="ECO:0000256" key="2">
    <source>
        <dbReference type="ARBA" id="ARBA00022448"/>
    </source>
</evidence>
<feature type="transmembrane region" description="Helical" evidence="7">
    <location>
        <begin position="435"/>
        <end position="455"/>
    </location>
</feature>
<evidence type="ECO:0000313" key="10">
    <source>
        <dbReference type="Proteomes" id="UP000600565"/>
    </source>
</evidence>
<dbReference type="PANTHER" id="PTHR23501:SF191">
    <property type="entry name" value="VACUOLAR BASIC AMINO ACID TRANSPORTER 4"/>
    <property type="match status" value="1"/>
</dbReference>
<gene>
    <name evidence="9" type="ORF">H9632_09955</name>
</gene>
<evidence type="ECO:0000256" key="5">
    <source>
        <dbReference type="ARBA" id="ARBA00023136"/>
    </source>
</evidence>
<feature type="transmembrane region" description="Helical" evidence="7">
    <location>
        <begin position="314"/>
        <end position="332"/>
    </location>
</feature>
<dbReference type="Gene3D" id="1.20.1250.20">
    <property type="entry name" value="MFS general substrate transporter like domains"/>
    <property type="match status" value="1"/>
</dbReference>
<keyword evidence="3 7" id="KW-0812">Transmembrane</keyword>
<keyword evidence="10" id="KW-1185">Reference proteome</keyword>
<feature type="transmembrane region" description="Helical" evidence="7">
    <location>
        <begin position="171"/>
        <end position="190"/>
    </location>
</feature>
<feature type="transmembrane region" description="Helical" evidence="7">
    <location>
        <begin position="84"/>
        <end position="103"/>
    </location>
</feature>
<feature type="transmembrane region" description="Helical" evidence="7">
    <location>
        <begin position="21"/>
        <end position="41"/>
    </location>
</feature>
<accession>A0ABR8XN73</accession>
<proteinExistence type="predicted"/>
<dbReference type="EMBL" id="JACSPW010000008">
    <property type="protein sequence ID" value="MBD8033393.1"/>
    <property type="molecule type" value="Genomic_DNA"/>
</dbReference>
<feature type="domain" description="Major facilitator superfamily (MFS) profile" evidence="8">
    <location>
        <begin position="14"/>
        <end position="457"/>
    </location>
</feature>
<dbReference type="Pfam" id="PF07690">
    <property type="entry name" value="MFS_1"/>
    <property type="match status" value="1"/>
</dbReference>
<dbReference type="InterPro" id="IPR011701">
    <property type="entry name" value="MFS"/>
</dbReference>
<dbReference type="SUPFAM" id="SSF103473">
    <property type="entry name" value="MFS general substrate transporter"/>
    <property type="match status" value="1"/>
</dbReference>